<feature type="domain" description="Bacterial surface antigen (D15)" evidence="4">
    <location>
        <begin position="108"/>
        <end position="456"/>
    </location>
</feature>
<keyword evidence="2" id="KW-0472">Membrane</keyword>
<evidence type="ECO:0000313" key="6">
    <source>
        <dbReference type="EMBL" id="TGN19736.1"/>
    </source>
</evidence>
<evidence type="ECO:0000313" key="7">
    <source>
        <dbReference type="Proteomes" id="UP000298058"/>
    </source>
</evidence>
<evidence type="ECO:0000259" key="5">
    <source>
        <dbReference type="Pfam" id="PF19412"/>
    </source>
</evidence>
<gene>
    <name evidence="6" type="ORF">EHS15_08150</name>
</gene>
<dbReference type="Pfam" id="PF19412">
    <property type="entry name" value="DUF5982"/>
    <property type="match status" value="1"/>
</dbReference>
<keyword evidence="7" id="KW-1185">Reference proteome</keyword>
<dbReference type="InterPro" id="IPR046024">
    <property type="entry name" value="DUF5982"/>
</dbReference>
<evidence type="ECO:0000256" key="2">
    <source>
        <dbReference type="ARBA" id="ARBA00023136"/>
    </source>
</evidence>
<feature type="domain" description="DUF5982" evidence="5">
    <location>
        <begin position="39"/>
        <end position="101"/>
    </location>
</feature>
<dbReference type="Gene3D" id="2.40.160.50">
    <property type="entry name" value="membrane protein fhac: a member of the omp85/tpsb transporter family"/>
    <property type="match status" value="1"/>
</dbReference>
<evidence type="ECO:0000259" key="4">
    <source>
        <dbReference type="Pfam" id="PF01103"/>
    </source>
</evidence>
<dbReference type="GO" id="GO:0019867">
    <property type="term" value="C:outer membrane"/>
    <property type="evidence" value="ECO:0007669"/>
    <property type="project" value="InterPro"/>
</dbReference>
<dbReference type="Proteomes" id="UP000298058">
    <property type="component" value="Unassembled WGS sequence"/>
</dbReference>
<dbReference type="InterPro" id="IPR000184">
    <property type="entry name" value="Bac_surfAg_D15"/>
</dbReference>
<reference evidence="6" key="1">
    <citation type="journal article" date="2019" name="PLoS Negl. Trop. Dis.">
        <title>Revisiting the worldwide diversity of Leptospira species in the environment.</title>
        <authorList>
            <person name="Vincent A.T."/>
            <person name="Schiettekatte O."/>
            <person name="Bourhy P."/>
            <person name="Veyrier F.J."/>
            <person name="Picardeau M."/>
        </authorList>
    </citation>
    <scope>NUCLEOTIDE SEQUENCE [LARGE SCALE GENOMIC DNA]</scope>
    <source>
        <strain evidence="6">201300427</strain>
    </source>
</reference>
<feature type="chain" id="PRO_5020602816" evidence="3">
    <location>
        <begin position="24"/>
        <end position="481"/>
    </location>
</feature>
<comment type="caution">
    <text evidence="6">The sequence shown here is derived from an EMBL/GenBank/DDBJ whole genome shotgun (WGS) entry which is preliminary data.</text>
</comment>
<dbReference type="NCBIfam" id="NF047779">
    <property type="entry name" value="Omp85_fam"/>
    <property type="match status" value="1"/>
</dbReference>
<evidence type="ECO:0000256" key="3">
    <source>
        <dbReference type="SAM" id="SignalP"/>
    </source>
</evidence>
<evidence type="ECO:0000256" key="1">
    <source>
        <dbReference type="ARBA" id="ARBA00004370"/>
    </source>
</evidence>
<protein>
    <submittedName>
        <fullName evidence="6">Peptide-binding protein</fullName>
    </submittedName>
</protein>
<name>A0A4V3JY34_9LEPT</name>
<dbReference type="EMBL" id="RQHW01000028">
    <property type="protein sequence ID" value="TGN19736.1"/>
    <property type="molecule type" value="Genomic_DNA"/>
</dbReference>
<comment type="subcellular location">
    <subcellularLocation>
        <location evidence="1">Membrane</location>
    </subcellularLocation>
</comment>
<dbReference type="AlphaFoldDB" id="A0A4V3JY34"/>
<dbReference type="PANTHER" id="PTHR34597">
    <property type="entry name" value="SLR1661 PROTEIN"/>
    <property type="match status" value="1"/>
</dbReference>
<dbReference type="PANTHER" id="PTHR34597:SF3">
    <property type="entry name" value="OUTER MEMBRANE TRANSPORTER CDIB"/>
    <property type="match status" value="1"/>
</dbReference>
<keyword evidence="3" id="KW-0732">Signal</keyword>
<dbReference type="InterPro" id="IPR051544">
    <property type="entry name" value="TPS_OM_transporter"/>
</dbReference>
<dbReference type="GO" id="GO:0098046">
    <property type="term" value="C:type V protein secretion system complex"/>
    <property type="evidence" value="ECO:0007669"/>
    <property type="project" value="TreeGrafter"/>
</dbReference>
<accession>A0A4V3JY34</accession>
<organism evidence="6 7">
    <name type="scientific">Leptospira idonii</name>
    <dbReference type="NCBI Taxonomy" id="1193500"/>
    <lineage>
        <taxon>Bacteria</taxon>
        <taxon>Pseudomonadati</taxon>
        <taxon>Spirochaetota</taxon>
        <taxon>Spirochaetia</taxon>
        <taxon>Leptospirales</taxon>
        <taxon>Leptospiraceae</taxon>
        <taxon>Leptospira</taxon>
    </lineage>
</organism>
<dbReference type="GO" id="GO:0046819">
    <property type="term" value="P:protein secretion by the type V secretion system"/>
    <property type="evidence" value="ECO:0007669"/>
    <property type="project" value="TreeGrafter"/>
</dbReference>
<dbReference type="Pfam" id="PF01103">
    <property type="entry name" value="Omp85"/>
    <property type="match status" value="1"/>
</dbReference>
<proteinExistence type="predicted"/>
<dbReference type="GO" id="GO:0008320">
    <property type="term" value="F:protein transmembrane transporter activity"/>
    <property type="evidence" value="ECO:0007669"/>
    <property type="project" value="TreeGrafter"/>
</dbReference>
<sequence length="481" mass="55558">MPEKKFIPIVFFLGFFVSSSSFAEEVDPNRKTTTTASVPSWIGEFKKLDEKELAAKKEGWYVTGLPQIGNDPVSGKGLGVNANLFYNGTKDSGSFEYTPYEYLISAGAYKTTRNTQSYFLTLDAPYFLDTPYRIKAFVGYDSNLHNQYFGLGESSLQPLSYLERNQPDGRMHRNASYSDFESGNSYITSRGYGREAVSTQRNHEYQFQTTYAQFFLDKTIFKVFRIWGGSEVSNNIVRRYDGTWTKAKDPYFGIQLPVMEDVSSVSQDVQDGKIIGEKGGNLNYIRGGIAYDTRDYEPDPDRGWLIEYNFNRAEKLIGSDFSYLRHTFQAKNFWQPFPKYFEELVFAQRVLLSKAEGQVPFFEYRYLYTIDGPSGGLGGLNSLRGYRQERFLGPVIGFYNFELRWRFSSFELWDQFFQISLVPFYDLGRVWDKLSDVNTVGYKHSRGVGLRIVWDQATVILMDWARSKEDNIFFIDMGHTF</sequence>
<dbReference type="RefSeq" id="WP_135760052.1">
    <property type="nucleotide sequence ID" value="NZ_RQHW01000028.1"/>
</dbReference>
<feature type="signal peptide" evidence="3">
    <location>
        <begin position="1"/>
        <end position="23"/>
    </location>
</feature>
<dbReference type="OrthoDB" id="9771071at2"/>